<protein>
    <recommendedName>
        <fullName evidence="4">Zn(2)-C6 fungal-type domain-containing protein</fullName>
    </recommendedName>
</protein>
<evidence type="ECO:0000313" key="3">
    <source>
        <dbReference type="Proteomes" id="UP000053424"/>
    </source>
</evidence>
<feature type="compositionally biased region" description="Polar residues" evidence="1">
    <location>
        <begin position="434"/>
        <end position="443"/>
    </location>
</feature>
<feature type="region of interest" description="Disordered" evidence="1">
    <location>
        <begin position="32"/>
        <end position="72"/>
    </location>
</feature>
<dbReference type="EMBL" id="KN831815">
    <property type="protein sequence ID" value="KIM35716.1"/>
    <property type="molecule type" value="Genomic_DNA"/>
</dbReference>
<reference evidence="3" key="2">
    <citation type="submission" date="2015-01" db="EMBL/GenBank/DDBJ databases">
        <title>Evolutionary Origins and Diversification of the Mycorrhizal Mutualists.</title>
        <authorList>
            <consortium name="DOE Joint Genome Institute"/>
            <consortium name="Mycorrhizal Genomics Consortium"/>
            <person name="Kohler A."/>
            <person name="Kuo A."/>
            <person name="Nagy L.G."/>
            <person name="Floudas D."/>
            <person name="Copeland A."/>
            <person name="Barry K.W."/>
            <person name="Cichocki N."/>
            <person name="Veneault-Fourrey C."/>
            <person name="LaButti K."/>
            <person name="Lindquist E.A."/>
            <person name="Lipzen A."/>
            <person name="Lundell T."/>
            <person name="Morin E."/>
            <person name="Murat C."/>
            <person name="Riley R."/>
            <person name="Ohm R."/>
            <person name="Sun H."/>
            <person name="Tunlid A."/>
            <person name="Henrissat B."/>
            <person name="Grigoriev I.V."/>
            <person name="Hibbett D.S."/>
            <person name="Martin F."/>
        </authorList>
    </citation>
    <scope>NUCLEOTIDE SEQUENCE [LARGE SCALE GENOMIC DNA]</scope>
    <source>
        <strain evidence="3">h7</strain>
    </source>
</reference>
<gene>
    <name evidence="2" type="ORF">M413DRAFT_32280</name>
</gene>
<feature type="compositionally biased region" description="Basic and acidic residues" evidence="1">
    <location>
        <begin position="327"/>
        <end position="343"/>
    </location>
</feature>
<feature type="region of interest" description="Disordered" evidence="1">
    <location>
        <begin position="154"/>
        <end position="217"/>
    </location>
</feature>
<feature type="compositionally biased region" description="Polar residues" evidence="1">
    <location>
        <begin position="374"/>
        <end position="389"/>
    </location>
</feature>
<feature type="region of interest" description="Disordered" evidence="1">
    <location>
        <begin position="294"/>
        <end position="465"/>
    </location>
</feature>
<accession>A0A0C3BWE9</accession>
<feature type="region of interest" description="Disordered" evidence="1">
    <location>
        <begin position="244"/>
        <end position="272"/>
    </location>
</feature>
<feature type="compositionally biased region" description="Low complexity" evidence="1">
    <location>
        <begin position="252"/>
        <end position="261"/>
    </location>
</feature>
<dbReference type="AlphaFoldDB" id="A0A0C3BWE9"/>
<proteinExistence type="predicted"/>
<dbReference type="Proteomes" id="UP000053424">
    <property type="component" value="Unassembled WGS sequence"/>
</dbReference>
<evidence type="ECO:0000256" key="1">
    <source>
        <dbReference type="SAM" id="MobiDB-lite"/>
    </source>
</evidence>
<dbReference type="HOGENOM" id="CLU_587995_0_0_1"/>
<name>A0A0C3BWE9_HEBCY</name>
<evidence type="ECO:0008006" key="4">
    <source>
        <dbReference type="Google" id="ProtNLM"/>
    </source>
</evidence>
<feature type="compositionally biased region" description="Polar residues" evidence="1">
    <location>
        <begin position="354"/>
        <end position="366"/>
    </location>
</feature>
<evidence type="ECO:0000313" key="2">
    <source>
        <dbReference type="EMBL" id="KIM35716.1"/>
    </source>
</evidence>
<organism evidence="2 3">
    <name type="scientific">Hebeloma cylindrosporum</name>
    <dbReference type="NCBI Taxonomy" id="76867"/>
    <lineage>
        <taxon>Eukaryota</taxon>
        <taxon>Fungi</taxon>
        <taxon>Dikarya</taxon>
        <taxon>Basidiomycota</taxon>
        <taxon>Agaricomycotina</taxon>
        <taxon>Agaricomycetes</taxon>
        <taxon>Agaricomycetidae</taxon>
        <taxon>Agaricales</taxon>
        <taxon>Agaricineae</taxon>
        <taxon>Hymenogastraceae</taxon>
        <taxon>Hebeloma</taxon>
    </lineage>
</organism>
<feature type="compositionally biased region" description="Basic and acidic residues" evidence="1">
    <location>
        <begin position="415"/>
        <end position="426"/>
    </location>
</feature>
<reference evidence="2 3" key="1">
    <citation type="submission" date="2014-04" db="EMBL/GenBank/DDBJ databases">
        <authorList>
            <consortium name="DOE Joint Genome Institute"/>
            <person name="Kuo A."/>
            <person name="Gay G."/>
            <person name="Dore J."/>
            <person name="Kohler A."/>
            <person name="Nagy L.G."/>
            <person name="Floudas D."/>
            <person name="Copeland A."/>
            <person name="Barry K.W."/>
            <person name="Cichocki N."/>
            <person name="Veneault-Fourrey C."/>
            <person name="LaButti K."/>
            <person name="Lindquist E.A."/>
            <person name="Lipzen A."/>
            <person name="Lundell T."/>
            <person name="Morin E."/>
            <person name="Murat C."/>
            <person name="Sun H."/>
            <person name="Tunlid A."/>
            <person name="Henrissat B."/>
            <person name="Grigoriev I.V."/>
            <person name="Hibbett D.S."/>
            <person name="Martin F."/>
            <person name="Nordberg H.P."/>
            <person name="Cantor M.N."/>
            <person name="Hua S.X."/>
        </authorList>
    </citation>
    <scope>NUCLEOTIDE SEQUENCE [LARGE SCALE GENOMIC DNA]</scope>
    <source>
        <strain evidence="3">h7</strain>
    </source>
</reference>
<sequence>MPNDLASEMAIYEANEQEHLEKQAKCIADFLASQPGPRNVPSGSRGGFGNRKGATAGNGDDNSTERSRFSKQWKGIKFQHDEVQELLMQEPACDQCMRLQTPCTTVDAKLTCLECQTRKIQCPRKFNNTVRALAQKLGESEEEVRSMHSRFMKPSTQNVKGDDDGGVTQARAKTGEAHGKGGMAKGKGKKKEKPLKIVIPGGRGRKSNETRSECSEFQAACEDEELANDGDEMDVDVPVSQLPVEFAGVSASQSQQSGSQGPRNDKPTANQEISSKIAVDWFLHFFRAISQVENNSTPTRTDVPSLDICPQLPAEDLVEAEAGSEPSDSRTSLHNDEAASKDELEMDVDVPRMSTISNECGSSQAPTDAPPISTRGSHSQGPDSSSNQKFLEIPPSKTAIDIPEPSPSQPHHHSHPDDTQSTKENDNSLEMHVNTPTLQSMSKPSRFHSPTPPDLPLNLKWDYLS</sequence>
<keyword evidence="3" id="KW-1185">Reference proteome</keyword>